<feature type="coiled-coil region" evidence="1">
    <location>
        <begin position="161"/>
        <end position="188"/>
    </location>
</feature>
<evidence type="ECO:0000256" key="2">
    <source>
        <dbReference type="SAM" id="MobiDB-lite"/>
    </source>
</evidence>
<gene>
    <name evidence="3" type="ORF">BC936DRAFT_146460</name>
</gene>
<feature type="region of interest" description="Disordered" evidence="2">
    <location>
        <begin position="1"/>
        <end position="26"/>
    </location>
</feature>
<keyword evidence="1" id="KW-0175">Coiled coil</keyword>
<evidence type="ECO:0000256" key="1">
    <source>
        <dbReference type="SAM" id="Coils"/>
    </source>
</evidence>
<dbReference type="AlphaFoldDB" id="A0A433D7J4"/>
<name>A0A433D7J4_9FUNG</name>
<sequence>MNQTTVHNVQAGRPSSSGRIGTEGNSRLNDSCHRACIRALGLELNVQTMYKPGFPQHRSPQTQIGYTNRRKDLCGLASNVFSLKWGLLHPSCFHIQIRIGLNALGSHNVKGTHQRLTYALFQTNATNIPLHSRITYLQDCYHIFGADNDIPTVAVLLQLGLMEKSRDKDELTCNIEDLEKEFLEFKSATAKSSMGGVIKDGVFRENQKFNSKNSKQPESRCATAKLALMQRITTFVPTANGSQTQVIEGDPHFYISDRNENVLAGGETSQSLPFHSYSDDSNGFQLPEVFDPCSPAQQLAAATQILGNNTCFVDSLGNLCFVDAFGNTHFMDALGNTYCSRTDGLTFCRSKNGRIYVYDLDGCLKYELANDDSGEWFFYGHAIM</sequence>
<organism evidence="3 4">
    <name type="scientific">Jimgerdemannia flammicorona</name>
    <dbReference type="NCBI Taxonomy" id="994334"/>
    <lineage>
        <taxon>Eukaryota</taxon>
        <taxon>Fungi</taxon>
        <taxon>Fungi incertae sedis</taxon>
        <taxon>Mucoromycota</taxon>
        <taxon>Mucoromycotina</taxon>
        <taxon>Endogonomycetes</taxon>
        <taxon>Endogonales</taxon>
        <taxon>Endogonaceae</taxon>
        <taxon>Jimgerdemannia</taxon>
    </lineage>
</organism>
<evidence type="ECO:0000313" key="4">
    <source>
        <dbReference type="Proteomes" id="UP000268093"/>
    </source>
</evidence>
<reference evidence="3 4" key="1">
    <citation type="journal article" date="2018" name="New Phytol.">
        <title>Phylogenomics of Endogonaceae and evolution of mycorrhizas within Mucoromycota.</title>
        <authorList>
            <person name="Chang Y."/>
            <person name="Desiro A."/>
            <person name="Na H."/>
            <person name="Sandor L."/>
            <person name="Lipzen A."/>
            <person name="Clum A."/>
            <person name="Barry K."/>
            <person name="Grigoriev I.V."/>
            <person name="Martin F.M."/>
            <person name="Stajich J.E."/>
            <person name="Smith M.E."/>
            <person name="Bonito G."/>
            <person name="Spatafora J.W."/>
        </authorList>
    </citation>
    <scope>NUCLEOTIDE SEQUENCE [LARGE SCALE GENOMIC DNA]</scope>
    <source>
        <strain evidence="3 4">GMNB39</strain>
    </source>
</reference>
<comment type="caution">
    <text evidence="3">The sequence shown here is derived from an EMBL/GenBank/DDBJ whole genome shotgun (WGS) entry which is preliminary data.</text>
</comment>
<accession>A0A433D7J4</accession>
<protein>
    <submittedName>
        <fullName evidence="3">Uncharacterized protein</fullName>
    </submittedName>
</protein>
<dbReference type="Proteomes" id="UP000268093">
    <property type="component" value="Unassembled WGS sequence"/>
</dbReference>
<evidence type="ECO:0000313" key="3">
    <source>
        <dbReference type="EMBL" id="RUP46847.1"/>
    </source>
</evidence>
<keyword evidence="4" id="KW-1185">Reference proteome</keyword>
<dbReference type="EMBL" id="RBNI01005289">
    <property type="protein sequence ID" value="RUP46847.1"/>
    <property type="molecule type" value="Genomic_DNA"/>
</dbReference>
<proteinExistence type="predicted"/>